<comment type="caution">
    <text evidence="2">The sequence shown here is derived from an EMBL/GenBank/DDBJ whole genome shotgun (WGS) entry which is preliminary data.</text>
</comment>
<evidence type="ECO:0000313" key="2">
    <source>
        <dbReference type="EMBL" id="MFC1428525.1"/>
    </source>
</evidence>
<gene>
    <name evidence="2" type="ORF">ACEZCY_35725</name>
</gene>
<name>A0ABV6WR61_9ACTN</name>
<proteinExistence type="predicted"/>
<accession>A0ABV6WR61</accession>
<feature type="transmembrane region" description="Helical" evidence="1">
    <location>
        <begin position="40"/>
        <end position="62"/>
    </location>
</feature>
<keyword evidence="1" id="KW-1133">Transmembrane helix</keyword>
<evidence type="ECO:0000256" key="1">
    <source>
        <dbReference type="SAM" id="Phobius"/>
    </source>
</evidence>
<keyword evidence="1" id="KW-0812">Transmembrane</keyword>
<keyword evidence="3" id="KW-1185">Reference proteome</keyword>
<dbReference type="Proteomes" id="UP001592529">
    <property type="component" value="Unassembled WGS sequence"/>
</dbReference>
<sequence>MLPAVSLAPLAVQCATALVSLLAAVLSLRTARTNARSTAPAPSVCVTVVVVVPVAVVLVVTAD</sequence>
<evidence type="ECO:0000313" key="3">
    <source>
        <dbReference type="Proteomes" id="UP001592529"/>
    </source>
</evidence>
<dbReference type="EMBL" id="JBHFAA010000025">
    <property type="protein sequence ID" value="MFC1428525.1"/>
    <property type="molecule type" value="Genomic_DNA"/>
</dbReference>
<organism evidence="2 3">
    <name type="scientific">Streptacidiphilus alkalitolerans</name>
    <dbReference type="NCBI Taxonomy" id="3342712"/>
    <lineage>
        <taxon>Bacteria</taxon>
        <taxon>Bacillati</taxon>
        <taxon>Actinomycetota</taxon>
        <taxon>Actinomycetes</taxon>
        <taxon>Kitasatosporales</taxon>
        <taxon>Streptomycetaceae</taxon>
        <taxon>Streptacidiphilus</taxon>
    </lineage>
</organism>
<feature type="transmembrane region" description="Helical" evidence="1">
    <location>
        <begin position="6"/>
        <end position="28"/>
    </location>
</feature>
<keyword evidence="1" id="KW-0472">Membrane</keyword>
<protein>
    <submittedName>
        <fullName evidence="2">Uncharacterized protein</fullName>
    </submittedName>
</protein>
<dbReference type="RefSeq" id="WP_380527904.1">
    <property type="nucleotide sequence ID" value="NZ_JBHFAA010000025.1"/>
</dbReference>
<reference evidence="2 3" key="1">
    <citation type="submission" date="2024-09" db="EMBL/GenBank/DDBJ databases">
        <authorList>
            <person name="Lee S.D."/>
        </authorList>
    </citation>
    <scope>NUCLEOTIDE SEQUENCE [LARGE SCALE GENOMIC DNA]</scope>
    <source>
        <strain evidence="2 3">N1-12</strain>
    </source>
</reference>